<keyword evidence="6 8" id="KW-1133">Transmembrane helix</keyword>
<organism evidence="10 12">
    <name type="scientific">Halanaerobium congolense</name>
    <dbReference type="NCBI Taxonomy" id="54121"/>
    <lineage>
        <taxon>Bacteria</taxon>
        <taxon>Bacillati</taxon>
        <taxon>Bacillota</taxon>
        <taxon>Clostridia</taxon>
        <taxon>Halanaerobiales</taxon>
        <taxon>Halanaerobiaceae</taxon>
        <taxon>Halanaerobium</taxon>
    </lineage>
</organism>
<evidence type="ECO:0000256" key="5">
    <source>
        <dbReference type="ARBA" id="ARBA00022692"/>
    </source>
</evidence>
<evidence type="ECO:0000256" key="8">
    <source>
        <dbReference type="RuleBase" id="RU363032"/>
    </source>
</evidence>
<dbReference type="AlphaFoldDB" id="A0A1G8JFU2"/>
<feature type="transmembrane region" description="Helical" evidence="8">
    <location>
        <begin position="411"/>
        <end position="432"/>
    </location>
</feature>
<dbReference type="Proteomes" id="UP000295472">
    <property type="component" value="Unassembled WGS sequence"/>
</dbReference>
<dbReference type="SUPFAM" id="SSF161098">
    <property type="entry name" value="MetI-like"/>
    <property type="match status" value="2"/>
</dbReference>
<evidence type="ECO:0000256" key="4">
    <source>
        <dbReference type="ARBA" id="ARBA00022519"/>
    </source>
</evidence>
<reference evidence="10 12" key="1">
    <citation type="submission" date="2016-10" db="EMBL/GenBank/DDBJ databases">
        <authorList>
            <person name="de Groot N.N."/>
        </authorList>
    </citation>
    <scope>NUCLEOTIDE SEQUENCE [LARGE SCALE GENOMIC DNA]</scope>
    <source>
        <strain evidence="10 12">WG7</strain>
    </source>
</reference>
<evidence type="ECO:0000259" key="9">
    <source>
        <dbReference type="PROSITE" id="PS50928"/>
    </source>
</evidence>
<feature type="transmembrane region" description="Helical" evidence="8">
    <location>
        <begin position="12"/>
        <end position="38"/>
    </location>
</feature>
<feature type="transmembrane region" description="Helical" evidence="8">
    <location>
        <begin position="58"/>
        <end position="84"/>
    </location>
</feature>
<dbReference type="GO" id="GO:0005886">
    <property type="term" value="C:plasma membrane"/>
    <property type="evidence" value="ECO:0007669"/>
    <property type="project" value="UniProtKB-SubCell"/>
</dbReference>
<feature type="transmembrane region" description="Helical" evidence="8">
    <location>
        <begin position="147"/>
        <end position="166"/>
    </location>
</feature>
<comment type="subcellular location">
    <subcellularLocation>
        <location evidence="1">Cell inner membrane</location>
        <topology evidence="1">Multi-pass membrane protein</topology>
    </subcellularLocation>
    <subcellularLocation>
        <location evidence="8">Cell membrane</location>
        <topology evidence="8">Multi-pass membrane protein</topology>
    </subcellularLocation>
</comment>
<evidence type="ECO:0000256" key="3">
    <source>
        <dbReference type="ARBA" id="ARBA00022475"/>
    </source>
</evidence>
<dbReference type="RefSeq" id="WP_089716355.1">
    <property type="nucleotide sequence ID" value="NZ_FNEH01000004.1"/>
</dbReference>
<dbReference type="GO" id="GO:0055085">
    <property type="term" value="P:transmembrane transport"/>
    <property type="evidence" value="ECO:0007669"/>
    <property type="project" value="InterPro"/>
</dbReference>
<keyword evidence="4" id="KW-0997">Cell inner membrane</keyword>
<dbReference type="GeneID" id="57011887"/>
<evidence type="ECO:0000256" key="1">
    <source>
        <dbReference type="ARBA" id="ARBA00004429"/>
    </source>
</evidence>
<comment type="similarity">
    <text evidence="8">Belongs to the binding-protein-dependent transport system permease family.</text>
</comment>
<dbReference type="CDD" id="cd06261">
    <property type="entry name" value="TM_PBP2"/>
    <property type="match status" value="2"/>
</dbReference>
<dbReference type="Gene3D" id="1.10.3720.10">
    <property type="entry name" value="MetI-like"/>
    <property type="match status" value="2"/>
</dbReference>
<dbReference type="InterPro" id="IPR000515">
    <property type="entry name" value="MetI-like"/>
</dbReference>
<feature type="transmembrane region" description="Helical" evidence="8">
    <location>
        <begin position="242"/>
        <end position="260"/>
    </location>
</feature>
<feature type="transmembrane region" description="Helical" evidence="8">
    <location>
        <begin position="366"/>
        <end position="391"/>
    </location>
</feature>
<evidence type="ECO:0000256" key="7">
    <source>
        <dbReference type="ARBA" id="ARBA00023136"/>
    </source>
</evidence>
<dbReference type="Pfam" id="PF00528">
    <property type="entry name" value="BPD_transp_1"/>
    <property type="match status" value="2"/>
</dbReference>
<proteinExistence type="inferred from homology"/>
<evidence type="ECO:0000313" key="13">
    <source>
        <dbReference type="Proteomes" id="UP000295472"/>
    </source>
</evidence>
<dbReference type="PANTHER" id="PTHR43357">
    <property type="entry name" value="INNER MEMBRANE ABC TRANSPORTER PERMEASE PROTEIN YDCV"/>
    <property type="match status" value="1"/>
</dbReference>
<evidence type="ECO:0000313" key="11">
    <source>
        <dbReference type="EMBL" id="TDX46653.1"/>
    </source>
</evidence>
<keyword evidence="5 8" id="KW-0812">Transmembrane</keyword>
<feature type="transmembrane region" description="Helical" evidence="8">
    <location>
        <begin position="472"/>
        <end position="494"/>
    </location>
</feature>
<evidence type="ECO:0000256" key="2">
    <source>
        <dbReference type="ARBA" id="ARBA00022448"/>
    </source>
</evidence>
<dbReference type="PANTHER" id="PTHR43357:SF3">
    <property type="entry name" value="FE(3+)-TRANSPORT SYSTEM PERMEASE PROTEIN FBPB 2"/>
    <property type="match status" value="1"/>
</dbReference>
<feature type="transmembrane region" description="Helical" evidence="8">
    <location>
        <begin position="91"/>
        <end position="111"/>
    </location>
</feature>
<feature type="transmembrane region" description="Helical" evidence="8">
    <location>
        <begin position="187"/>
        <end position="209"/>
    </location>
</feature>
<accession>A0A1G8JFU2</accession>
<dbReference type="Proteomes" id="UP000198945">
    <property type="component" value="Unassembled WGS sequence"/>
</dbReference>
<keyword evidence="3" id="KW-1003">Cell membrane</keyword>
<dbReference type="PROSITE" id="PS50928">
    <property type="entry name" value="ABC_TM1"/>
    <property type="match status" value="2"/>
</dbReference>
<feature type="transmembrane region" description="Helical" evidence="8">
    <location>
        <begin position="514"/>
        <end position="536"/>
    </location>
</feature>
<dbReference type="InterPro" id="IPR035906">
    <property type="entry name" value="MetI-like_sf"/>
</dbReference>
<evidence type="ECO:0000313" key="10">
    <source>
        <dbReference type="EMBL" id="SDI30065.1"/>
    </source>
</evidence>
<keyword evidence="7 8" id="KW-0472">Membrane</keyword>
<dbReference type="EMBL" id="FNEH01000004">
    <property type="protein sequence ID" value="SDI30065.1"/>
    <property type="molecule type" value="Genomic_DNA"/>
</dbReference>
<protein>
    <submittedName>
        <fullName evidence="10">Iron(III) transport system permease protein</fullName>
    </submittedName>
</protein>
<feature type="transmembrane region" description="Helical" evidence="8">
    <location>
        <begin position="329"/>
        <end position="354"/>
    </location>
</feature>
<keyword evidence="2 8" id="KW-0813">Transport</keyword>
<reference evidence="11 13" key="2">
    <citation type="submission" date="2019-03" db="EMBL/GenBank/DDBJ databases">
        <title>Subsurface microbial communities from deep shales in Ohio and West Virginia, USA.</title>
        <authorList>
            <person name="Wrighton K."/>
        </authorList>
    </citation>
    <scope>NUCLEOTIDE SEQUENCE [LARGE SCALE GENOMIC DNA]</scope>
    <source>
        <strain evidence="11 13">DSMZ 11287</strain>
    </source>
</reference>
<feature type="domain" description="ABC transmembrane type-1" evidence="9">
    <location>
        <begin position="331"/>
        <end position="537"/>
    </location>
</feature>
<feature type="transmembrane region" description="Helical" evidence="8">
    <location>
        <begin position="291"/>
        <end position="317"/>
    </location>
</feature>
<name>A0A1G8JFU2_9FIRM</name>
<feature type="domain" description="ABC transmembrane type-1" evidence="9">
    <location>
        <begin position="56"/>
        <end position="261"/>
    </location>
</feature>
<sequence>MQLLKKLKKASPGWFLLTVGIIILLLIPNLNIIINLFGEAGENWEHVRNYLLVNYFQNSLILVLATGLLAAFLGAGLAWVIAAYNFPGRDFLSWGLILPLAIPPYIGAYVYQGMFSYTGPLQTFLRNKFQLRLSQQYFDFMNIRGAIFIYTIFLFPYVFLMTRAFLSKQSASLLESSRLLGKSDNTIFFKIILPLSRGAVVAGSSLVMMEVLNDYGVVKYFGISTFTTAIFKSWFGMGDLPTSVRLAVMAMLVIFVVLFIEKLLRGGRKYSYSTSNIRPVSRRKLEGSRKVLAQLFTYGVFFFGFLLPTVQLLYWSFLSRGGGLMETLHFAFTSFLTGGGAAVLILTGAVIIATTARMSSNFVSNLLARITILGYSIPGAVIAVGVLLFMLQLDGVLSFLQTGFGIEANVVLSSTLVMLIFAYAVRFMGIAFNSVNSGYEKIGESYFEASRTLGKGVTETFFKIDLPMLKPALMSGFLLVFIEIMKELPLTMILRPFNFDTLATKAFEYASDEMIYRAADLSLVLIFFSAAAIYLITHHRRRKNNAVRN</sequence>
<dbReference type="EMBL" id="SOEF01000004">
    <property type="protein sequence ID" value="TDX46653.1"/>
    <property type="molecule type" value="Genomic_DNA"/>
</dbReference>
<evidence type="ECO:0000313" key="12">
    <source>
        <dbReference type="Proteomes" id="UP000198945"/>
    </source>
</evidence>
<gene>
    <name evidence="11" type="ORF">C7954_10422</name>
    <name evidence="10" type="ORF">SAMN04515654_10467</name>
</gene>
<evidence type="ECO:0000256" key="6">
    <source>
        <dbReference type="ARBA" id="ARBA00022989"/>
    </source>
</evidence>